<comment type="caution">
    <text evidence="1">The sequence shown here is derived from an EMBL/GenBank/DDBJ whole genome shotgun (WGS) entry which is preliminary data.</text>
</comment>
<organism evidence="1 2">
    <name type="scientific">Peronosclerospora sorghi</name>
    <dbReference type="NCBI Taxonomy" id="230839"/>
    <lineage>
        <taxon>Eukaryota</taxon>
        <taxon>Sar</taxon>
        <taxon>Stramenopiles</taxon>
        <taxon>Oomycota</taxon>
        <taxon>Peronosporomycetes</taxon>
        <taxon>Peronosporales</taxon>
        <taxon>Peronosporaceae</taxon>
        <taxon>Peronosclerospora</taxon>
    </lineage>
</organism>
<protein>
    <submittedName>
        <fullName evidence="1">Uncharacterized protein</fullName>
    </submittedName>
</protein>
<accession>A0ACC0VFI1</accession>
<proteinExistence type="predicted"/>
<name>A0ACC0VFI1_9STRA</name>
<reference evidence="1 2" key="1">
    <citation type="journal article" date="2022" name="bioRxiv">
        <title>The genome of the oomycete Peronosclerospora sorghi, a cosmopolitan pathogen of maize and sorghum, is inflated with dispersed pseudogenes.</title>
        <authorList>
            <person name="Fletcher K."/>
            <person name="Martin F."/>
            <person name="Isakeit T."/>
            <person name="Cavanaugh K."/>
            <person name="Magill C."/>
            <person name="Michelmore R."/>
        </authorList>
    </citation>
    <scope>NUCLEOTIDE SEQUENCE [LARGE SCALE GENOMIC DNA]</scope>
    <source>
        <strain evidence="1">P6</strain>
    </source>
</reference>
<sequence length="419" mass="46306">MDRCVEEISTTVLDAGEPISYRTLGIRSHVSASVSTEALTRFSAENNSVQALHLLIRRLAPDNDDRTSETSRAKRDPRARLLCLSVESQAKPTDDVLFQQVYALHKKPIAATNDETEATAIATACWAQERQVCNDVLRTVAKNAPLSLDAKALYASDISCAEAIARLDVGGDQGEETVSAFDALSASGKKENLSSKSSSSLFQSNSTKRSHSSRANGDSKTTSTTHETKTLDMSNVLTVDSDDEEDKEMDSPMFVKASKNKRIISDDDEDEEETAPPVKVPSPPPRKSRNIKRKLNASLAESKKVNHVGKVVQESEKQAGDFEDEAENDLVEEPVVATKRRVLVAKTRIDEQGYMVTEKTYEEVELTAEEIEAEKMARKKNMEKKKQLAADKAAKAKKELRKQNGPPKQRDLRSFFSTQ</sequence>
<keyword evidence="2" id="KW-1185">Reference proteome</keyword>
<dbReference type="Proteomes" id="UP001163321">
    <property type="component" value="Chromosome 9"/>
</dbReference>
<evidence type="ECO:0000313" key="2">
    <source>
        <dbReference type="Proteomes" id="UP001163321"/>
    </source>
</evidence>
<dbReference type="EMBL" id="CM047588">
    <property type="protein sequence ID" value="KAI9905212.1"/>
    <property type="molecule type" value="Genomic_DNA"/>
</dbReference>
<gene>
    <name evidence="1" type="ORF">PsorP6_014216</name>
</gene>
<evidence type="ECO:0000313" key="1">
    <source>
        <dbReference type="EMBL" id="KAI9905212.1"/>
    </source>
</evidence>